<evidence type="ECO:0000313" key="2">
    <source>
        <dbReference type="EMBL" id="KHG24784.1"/>
    </source>
</evidence>
<sequence length="60" mass="7060">MFFSGCWDNCYFAVPMGHFSLFQVVVIIVRSRRHESPFTFSCEDYAYIVHLTSARECMRA</sequence>
<organism evidence="2 3">
    <name type="scientific">Gossypium arboreum</name>
    <name type="common">Tree cotton</name>
    <name type="synonym">Gossypium nanking</name>
    <dbReference type="NCBI Taxonomy" id="29729"/>
    <lineage>
        <taxon>Eukaryota</taxon>
        <taxon>Viridiplantae</taxon>
        <taxon>Streptophyta</taxon>
        <taxon>Embryophyta</taxon>
        <taxon>Tracheophyta</taxon>
        <taxon>Spermatophyta</taxon>
        <taxon>Magnoliopsida</taxon>
        <taxon>eudicotyledons</taxon>
        <taxon>Gunneridae</taxon>
        <taxon>Pentapetalae</taxon>
        <taxon>rosids</taxon>
        <taxon>malvids</taxon>
        <taxon>Malvales</taxon>
        <taxon>Malvaceae</taxon>
        <taxon>Malvoideae</taxon>
        <taxon>Gossypium</taxon>
    </lineage>
</organism>
<protein>
    <submittedName>
        <fullName evidence="2">Uncharacterized protein</fullName>
    </submittedName>
</protein>
<keyword evidence="1" id="KW-0812">Transmembrane</keyword>
<dbReference type="AlphaFoldDB" id="A0A0B0PK38"/>
<evidence type="ECO:0000256" key="1">
    <source>
        <dbReference type="SAM" id="Phobius"/>
    </source>
</evidence>
<accession>A0A0B0PK38</accession>
<reference evidence="3" key="1">
    <citation type="submission" date="2014-09" db="EMBL/GenBank/DDBJ databases">
        <authorList>
            <person name="Mudge J."/>
            <person name="Ramaraj T."/>
            <person name="Lindquist I.E."/>
            <person name="Bharti A.K."/>
            <person name="Sundararajan A."/>
            <person name="Cameron C.T."/>
            <person name="Woodward J.E."/>
            <person name="May G.D."/>
            <person name="Brubaker C."/>
            <person name="Broadhvest J."/>
            <person name="Wilkins T.A."/>
        </authorList>
    </citation>
    <scope>NUCLEOTIDE SEQUENCE</scope>
    <source>
        <strain evidence="3">cv. AKA8401</strain>
    </source>
</reference>
<keyword evidence="1" id="KW-0472">Membrane</keyword>
<feature type="transmembrane region" description="Helical" evidence="1">
    <location>
        <begin position="12"/>
        <end position="29"/>
    </location>
</feature>
<keyword evidence="1" id="KW-1133">Transmembrane helix</keyword>
<proteinExistence type="predicted"/>
<keyword evidence="3" id="KW-1185">Reference proteome</keyword>
<dbReference type="EMBL" id="KN430073">
    <property type="protein sequence ID" value="KHG24784.1"/>
    <property type="molecule type" value="Genomic_DNA"/>
</dbReference>
<name>A0A0B0PK38_GOSAR</name>
<evidence type="ECO:0000313" key="3">
    <source>
        <dbReference type="Proteomes" id="UP000032142"/>
    </source>
</evidence>
<dbReference type="Proteomes" id="UP000032142">
    <property type="component" value="Unassembled WGS sequence"/>
</dbReference>
<gene>
    <name evidence="2" type="ORF">F383_09418</name>
</gene>